<organism evidence="1 2">
    <name type="scientific">Clostridium kluyveri (strain ATCC 8527 / DSM 555 / NBRC 12016 / NCIMB 10680 / K1)</name>
    <dbReference type="NCBI Taxonomy" id="431943"/>
    <lineage>
        <taxon>Bacteria</taxon>
        <taxon>Bacillati</taxon>
        <taxon>Bacillota</taxon>
        <taxon>Clostridia</taxon>
        <taxon>Eubacteriales</taxon>
        <taxon>Clostridiaceae</taxon>
        <taxon>Clostridium</taxon>
    </lineage>
</organism>
<evidence type="ECO:0000313" key="2">
    <source>
        <dbReference type="Proteomes" id="UP000002411"/>
    </source>
</evidence>
<proteinExistence type="predicted"/>
<dbReference type="EMBL" id="CP000673">
    <property type="protein sequence ID" value="EDK34098.1"/>
    <property type="molecule type" value="Genomic_DNA"/>
</dbReference>
<gene>
    <name evidence="1" type="ordered locus">CKL_2086</name>
</gene>
<evidence type="ECO:0000313" key="1">
    <source>
        <dbReference type="EMBL" id="EDK34098.1"/>
    </source>
</evidence>
<dbReference type="KEGG" id="ckl:CKL_2086"/>
<name>A5MZ02_CLOK5</name>
<accession>A5MZ02</accession>
<keyword evidence="2" id="KW-1185">Reference proteome</keyword>
<dbReference type="STRING" id="431943.CKL_2086"/>
<reference evidence="1 2" key="1">
    <citation type="journal article" date="2008" name="Proc. Natl. Acad. Sci. U.S.A.">
        <title>The genome of Clostridium kluyveri, a strict anaerobe with unique metabolic features.</title>
        <authorList>
            <person name="Seedorf H."/>
            <person name="Fricke W.F."/>
            <person name="Veith B."/>
            <person name="Brueggemann H."/>
            <person name="Liesegang H."/>
            <person name="Strittmatter A."/>
            <person name="Miethke M."/>
            <person name="Buckel W."/>
            <person name="Hinderberger J."/>
            <person name="Li F."/>
            <person name="Hagemeier C."/>
            <person name="Thauer R.K."/>
            <person name="Gottschalk G."/>
        </authorList>
    </citation>
    <scope>NUCLEOTIDE SEQUENCE [LARGE SCALE GENOMIC DNA]</scope>
    <source>
        <strain evidence="2">ATCC 8527 / DSM 555 / NCIMB 10680</strain>
    </source>
</reference>
<sequence>MDGGKINNKIYEQLIYNHMMMKVIRNNEYAEISKYNYKSKFIKEDGSLDVKRYL</sequence>
<dbReference type="HOGENOM" id="CLU_3042030_0_0_9"/>
<dbReference type="AlphaFoldDB" id="A5MZ02"/>
<dbReference type="Proteomes" id="UP000002411">
    <property type="component" value="Chromosome"/>
</dbReference>
<protein>
    <submittedName>
        <fullName evidence="1">Uncharacterized protein</fullName>
    </submittedName>
</protein>